<feature type="binding site" evidence="13">
    <location>
        <position position="229"/>
    </location>
    <ligand>
        <name>Mg(2+)</name>
        <dbReference type="ChEBI" id="CHEBI:18420"/>
    </ligand>
</feature>
<dbReference type="InterPro" id="IPR000715">
    <property type="entry name" value="Glycosyl_transferase_4"/>
</dbReference>
<feature type="transmembrane region" description="Helical" evidence="12">
    <location>
        <begin position="172"/>
        <end position="190"/>
    </location>
</feature>
<keyword evidence="4 12" id="KW-0328">Glycosyltransferase</keyword>
<evidence type="ECO:0000256" key="9">
    <source>
        <dbReference type="ARBA" id="ARBA00022989"/>
    </source>
</evidence>
<sequence length="371" mass="41924">MLCVILPQIKIQGKYPMLLSLFVTFFGALLTLLIMRPIAIKIGLVDKPNYRKRHQGAIPLIGGISLFIGNLCFYLLEWEQMRLPSLYIFSIFVLLVIGILDDRFDISPFLRAGIQAVLAVLMIDLGNLYLDHLGQIIGPFQLTLGSIGLIITVLATIAAINAFNMIDGIDGLLGGLSMVAFISIGILLVMDNQLDLAYWSFALIIAILPYFMMNLGIPFGEKFKVFMGDAGSTLIGFTIIWILLLSTQGKGHPMNPVTALWIIAIPLIDMIAIMYRRLRKGKSPFRPDRLHVHHLMMRAGLTSRQAFLLITFIAAICATIGILGEVFYINEWIMFSAFILLFFMYSYSITRAWRITRWVRRMKRRAKRSIK</sequence>
<feature type="transmembrane region" description="Helical" evidence="12">
    <location>
        <begin position="333"/>
        <end position="353"/>
    </location>
</feature>
<feature type="transmembrane region" description="Helical" evidence="12">
    <location>
        <begin position="82"/>
        <end position="100"/>
    </location>
</feature>
<dbReference type="GO" id="GO:0005886">
    <property type="term" value="C:plasma membrane"/>
    <property type="evidence" value="ECO:0007669"/>
    <property type="project" value="UniProtKB-SubCell"/>
</dbReference>
<keyword evidence="9 12" id="KW-1133">Transmembrane helix</keyword>
<feature type="transmembrane region" description="Helical" evidence="12">
    <location>
        <begin position="56"/>
        <end position="76"/>
    </location>
</feature>
<dbReference type="UniPathway" id="UPA00281"/>
<dbReference type="EC" id="2.7.8.33" evidence="12"/>
<dbReference type="PANTHER" id="PTHR22926">
    <property type="entry name" value="PHOSPHO-N-ACETYLMURAMOYL-PENTAPEPTIDE-TRANSFERASE"/>
    <property type="match status" value="1"/>
</dbReference>
<feature type="transmembrane region" description="Helical" evidence="12">
    <location>
        <begin position="136"/>
        <end position="160"/>
    </location>
</feature>
<keyword evidence="15" id="KW-1185">Reference proteome</keyword>
<evidence type="ECO:0000256" key="10">
    <source>
        <dbReference type="ARBA" id="ARBA00023136"/>
    </source>
</evidence>
<comment type="catalytic activity">
    <reaction evidence="12">
        <text>di-trans,octa-cis-undecaprenyl phosphate + UDP-N-acetyl-alpha-D-glucosamine = N-acetyl-alpha-D-glucosaminyl-di-trans,octa-cis-undecaprenyl diphosphate + UMP</text>
        <dbReference type="Rhea" id="RHEA:28090"/>
        <dbReference type="ChEBI" id="CHEBI:57705"/>
        <dbReference type="ChEBI" id="CHEBI:57865"/>
        <dbReference type="ChEBI" id="CHEBI:60392"/>
        <dbReference type="ChEBI" id="CHEBI:62959"/>
        <dbReference type="EC" id="2.7.8.33"/>
    </reaction>
</comment>
<keyword evidence="13" id="KW-0479">Metal-binding</keyword>
<dbReference type="STRING" id="667128.HMPREF0621_0934"/>
<dbReference type="HOGENOM" id="CLU_023982_1_0_6"/>
<evidence type="ECO:0000256" key="8">
    <source>
        <dbReference type="ARBA" id="ARBA00022985"/>
    </source>
</evidence>
<organism evidence="14 15">
    <name type="scientific">Pasteurella dagmatis ATCC 43325</name>
    <dbReference type="NCBI Taxonomy" id="667128"/>
    <lineage>
        <taxon>Bacteria</taxon>
        <taxon>Pseudomonadati</taxon>
        <taxon>Pseudomonadota</taxon>
        <taxon>Gammaproteobacteria</taxon>
        <taxon>Pasteurellales</taxon>
        <taxon>Pasteurellaceae</taxon>
        <taxon>Pasteurella</taxon>
    </lineage>
</organism>
<evidence type="ECO:0000256" key="3">
    <source>
        <dbReference type="ARBA" id="ARBA00022519"/>
    </source>
</evidence>
<dbReference type="GO" id="GO:0044038">
    <property type="term" value="P:cell wall macromolecule biosynthetic process"/>
    <property type="evidence" value="ECO:0007669"/>
    <property type="project" value="TreeGrafter"/>
</dbReference>
<feature type="transmembrane region" description="Helical" evidence="12">
    <location>
        <begin position="225"/>
        <end position="245"/>
    </location>
</feature>
<dbReference type="GO" id="GO:0016757">
    <property type="term" value="F:glycosyltransferase activity"/>
    <property type="evidence" value="ECO:0007669"/>
    <property type="project" value="UniProtKB-KW"/>
</dbReference>
<keyword evidence="2 12" id="KW-1003">Cell membrane</keyword>
<dbReference type="InterPro" id="IPR012750">
    <property type="entry name" value="ECA_WecA-rel"/>
</dbReference>
<feature type="binding site" evidence="13">
    <location>
        <position position="164"/>
    </location>
    <ligand>
        <name>Mg(2+)</name>
        <dbReference type="ChEBI" id="CHEBI:18420"/>
    </ligand>
</feature>
<name>C9PPL0_9PAST</name>
<dbReference type="PANTHER" id="PTHR22926:SF3">
    <property type="entry name" value="UNDECAPRENYL-PHOSPHATE ALPHA-N-ACETYLGLUCOSAMINYL 1-PHOSPHATE TRANSFERASE"/>
    <property type="match status" value="1"/>
</dbReference>
<evidence type="ECO:0000256" key="6">
    <source>
        <dbReference type="ARBA" id="ARBA00022692"/>
    </source>
</evidence>
<comment type="similarity">
    <text evidence="12">Belongs to the glycosyltransferase 4 family. WecA subfamily.</text>
</comment>
<comment type="pathway">
    <text evidence="12">Bacterial outer membrane biogenesis; LPS O-antigen biosynthesis.</text>
</comment>
<dbReference type="HAMAP" id="MF_02030">
    <property type="entry name" value="WecA_Gammaproteo"/>
    <property type="match status" value="1"/>
</dbReference>
<keyword evidence="11 12" id="KW-0464">Manganese</keyword>
<dbReference type="NCBIfam" id="TIGR02380">
    <property type="entry name" value="ECA_wecA"/>
    <property type="match status" value="1"/>
</dbReference>
<dbReference type="GO" id="GO:0071555">
    <property type="term" value="P:cell wall organization"/>
    <property type="evidence" value="ECO:0007669"/>
    <property type="project" value="TreeGrafter"/>
</dbReference>
<keyword evidence="10 12" id="KW-0472">Membrane</keyword>
<protein>
    <recommendedName>
        <fullName evidence="12">Undecaprenyl-phosphate alpha-N-acetylglucosaminyl 1-phosphate transferase</fullName>
        <ecNumber evidence="12">2.7.8.33</ecNumber>
    </recommendedName>
    <alternativeName>
        <fullName evidence="12">UDP-GlcNAc:undecaprenyl-phosphate GlcNAc-1-phosphate transferase</fullName>
    </alternativeName>
    <alternativeName>
        <fullName evidence="12">Undecaprenyl-phosphate GlcNAc-1-phosphate transferase</fullName>
    </alternativeName>
</protein>
<dbReference type="GO" id="GO:0009243">
    <property type="term" value="P:O antigen biosynthetic process"/>
    <property type="evidence" value="ECO:0007669"/>
    <property type="project" value="UniProtKB-UniRule"/>
</dbReference>
<feature type="transmembrane region" description="Helical" evidence="12">
    <location>
        <begin position="15"/>
        <end position="35"/>
    </location>
</feature>
<keyword evidence="6 12" id="KW-0812">Transmembrane</keyword>
<comment type="function">
    <text evidence="12">Catalyzes the transfer of the GlcNAc-1-phosphate moiety from UDP-GlcNAc onto the carrier lipid undecaprenyl phosphate (C55-P), yielding GlcNAc-pyrophosphoryl-undecaprenyl (GlcNAc-PP-C55).</text>
</comment>
<proteinExistence type="inferred from homology"/>
<dbReference type="CDD" id="cd06853">
    <property type="entry name" value="GT_WecA_like"/>
    <property type="match status" value="1"/>
</dbReference>
<evidence type="ECO:0000256" key="1">
    <source>
        <dbReference type="ARBA" id="ARBA00004651"/>
    </source>
</evidence>
<feature type="transmembrane region" description="Helical" evidence="12">
    <location>
        <begin position="196"/>
        <end position="213"/>
    </location>
</feature>
<evidence type="ECO:0000256" key="7">
    <source>
        <dbReference type="ARBA" id="ARBA00022842"/>
    </source>
</evidence>
<evidence type="ECO:0000256" key="2">
    <source>
        <dbReference type="ARBA" id="ARBA00022475"/>
    </source>
</evidence>
<keyword evidence="8 12" id="KW-0448">Lipopolysaccharide biosynthesis</keyword>
<evidence type="ECO:0000256" key="13">
    <source>
        <dbReference type="PIRSR" id="PIRSR600715-1"/>
    </source>
</evidence>
<evidence type="ECO:0000256" key="11">
    <source>
        <dbReference type="ARBA" id="ARBA00023211"/>
    </source>
</evidence>
<comment type="caution">
    <text evidence="14">The sequence shown here is derived from an EMBL/GenBank/DDBJ whole genome shotgun (WGS) entry which is preliminary data.</text>
</comment>
<dbReference type="AlphaFoldDB" id="C9PPL0"/>
<gene>
    <name evidence="12 14" type="primary">wecA</name>
    <name evidence="14" type="ORF">HMPREF0621_0934</name>
</gene>
<evidence type="ECO:0000256" key="4">
    <source>
        <dbReference type="ARBA" id="ARBA00022676"/>
    </source>
</evidence>
<evidence type="ECO:0000313" key="14">
    <source>
        <dbReference type="EMBL" id="EEX50311.1"/>
    </source>
</evidence>
<keyword evidence="7 12" id="KW-0460">Magnesium</keyword>
<dbReference type="GO" id="GO:0036380">
    <property type="term" value="F:UDP-N-acetylglucosamine-undecaprenyl-phosphate N-acetylglucosaminephosphotransferase activity"/>
    <property type="evidence" value="ECO:0007669"/>
    <property type="project" value="UniProtKB-UniRule"/>
</dbReference>
<evidence type="ECO:0000256" key="12">
    <source>
        <dbReference type="HAMAP-Rule" id="MF_02030"/>
    </source>
</evidence>
<dbReference type="Pfam" id="PF00953">
    <property type="entry name" value="Glycos_transf_4"/>
    <property type="match status" value="1"/>
</dbReference>
<keyword evidence="5 12" id="KW-0808">Transferase</keyword>
<dbReference type="Proteomes" id="UP000005519">
    <property type="component" value="Unassembled WGS sequence"/>
</dbReference>
<dbReference type="PROSITE" id="PS01348">
    <property type="entry name" value="MRAY_2"/>
    <property type="match status" value="1"/>
</dbReference>
<feature type="transmembrane region" description="Helical" evidence="12">
    <location>
        <begin position="257"/>
        <end position="275"/>
    </location>
</feature>
<dbReference type="GO" id="GO:0030145">
    <property type="term" value="F:manganese ion binding"/>
    <property type="evidence" value="ECO:0007669"/>
    <property type="project" value="InterPro"/>
</dbReference>
<reference evidence="14 15" key="1">
    <citation type="submission" date="2009-10" db="EMBL/GenBank/DDBJ databases">
        <authorList>
            <person name="Muzny D."/>
            <person name="Qin X."/>
            <person name="Deng J."/>
            <person name="Jiang H."/>
            <person name="Liu Y."/>
            <person name="Qu J."/>
            <person name="Song X.-Z."/>
            <person name="Zhang L."/>
            <person name="Thornton R."/>
            <person name="Coyle M."/>
            <person name="Francisco L."/>
            <person name="Jackson L."/>
            <person name="Javaid M."/>
            <person name="Korchina V."/>
            <person name="Kovar C."/>
            <person name="Mata R."/>
            <person name="Mathew T."/>
            <person name="Ngo R."/>
            <person name="Nguyen L."/>
            <person name="Nguyen N."/>
            <person name="Okwuonu G."/>
            <person name="Ongeri F."/>
            <person name="Pham C."/>
            <person name="Simmons D."/>
            <person name="Wilczek-Boney K."/>
            <person name="Hale W."/>
            <person name="Jakkamsetti A."/>
            <person name="Pham P."/>
            <person name="Ruth R."/>
            <person name="San Lucas F."/>
            <person name="Warren J."/>
            <person name="Zhang J."/>
            <person name="Zhao Z."/>
            <person name="Zhou C."/>
            <person name="Zhu D."/>
            <person name="Lee S."/>
            <person name="Bess C."/>
            <person name="Blankenburg K."/>
            <person name="Forbes L."/>
            <person name="Fu Q."/>
            <person name="Gubbala S."/>
            <person name="Hirani K."/>
            <person name="Jayaseelan J.C."/>
            <person name="Lara F."/>
            <person name="Munidasa M."/>
            <person name="Palculict T."/>
            <person name="Patil S."/>
            <person name="Pu L.-L."/>
            <person name="Saada N."/>
            <person name="Tang L."/>
            <person name="Weissenberger G."/>
            <person name="Zhu Y."/>
            <person name="Hemphill L."/>
            <person name="Shang Y."/>
            <person name="Youmans B."/>
            <person name="Ayvaz T."/>
            <person name="Ross M."/>
            <person name="Santibanez J."/>
            <person name="Aqrawi P."/>
            <person name="Gross S."/>
            <person name="Joshi V."/>
            <person name="Fowler G."/>
            <person name="Nazareth L."/>
            <person name="Reid J."/>
            <person name="Worley K."/>
            <person name="Petrosino J."/>
            <person name="Highlander S."/>
            <person name="Gibbs R."/>
        </authorList>
    </citation>
    <scope>NUCLEOTIDE SEQUENCE [LARGE SCALE GENOMIC DNA]</scope>
    <source>
        <strain evidence="14 15">ATCC 43325</strain>
    </source>
</reference>
<feature type="transmembrane region" description="Helical" evidence="12">
    <location>
        <begin position="306"/>
        <end position="327"/>
    </location>
</feature>
<comment type="cofactor">
    <cofactor evidence="12">
        <name>Mn(2+)</name>
        <dbReference type="ChEBI" id="CHEBI:29035"/>
    </cofactor>
</comment>
<dbReference type="EMBL" id="ACZR01000011">
    <property type="protein sequence ID" value="EEX50311.1"/>
    <property type="molecule type" value="Genomic_DNA"/>
</dbReference>
<comment type="subcellular location">
    <subcellularLocation>
        <location evidence="12">Cell inner membrane</location>
        <topology evidence="12">Multi-pass membrane protein</topology>
    </subcellularLocation>
    <subcellularLocation>
        <location evidence="1">Cell membrane</location>
        <topology evidence="1">Multi-pass membrane protein</topology>
    </subcellularLocation>
</comment>
<evidence type="ECO:0000313" key="15">
    <source>
        <dbReference type="Proteomes" id="UP000005519"/>
    </source>
</evidence>
<dbReference type="GO" id="GO:0000287">
    <property type="term" value="F:magnesium ion binding"/>
    <property type="evidence" value="ECO:0007669"/>
    <property type="project" value="InterPro"/>
</dbReference>
<dbReference type="InterPro" id="IPR018480">
    <property type="entry name" value="PNAcMuramoyl-5peptid_Trfase_CS"/>
</dbReference>
<accession>C9PPL0</accession>
<dbReference type="GO" id="GO:0009276">
    <property type="term" value="C:Gram-negative-bacterium-type cell wall"/>
    <property type="evidence" value="ECO:0007669"/>
    <property type="project" value="InterPro"/>
</dbReference>
<keyword evidence="3 12" id="KW-0997">Cell inner membrane</keyword>
<evidence type="ECO:0000256" key="5">
    <source>
        <dbReference type="ARBA" id="ARBA00022679"/>
    </source>
</evidence>
<comment type="cofactor">
    <cofactor evidence="12 13">
        <name>Mg(2+)</name>
        <dbReference type="ChEBI" id="CHEBI:18420"/>
    </cofactor>
</comment>